<dbReference type="GO" id="GO:0019722">
    <property type="term" value="P:calcium-mediated signaling"/>
    <property type="evidence" value="ECO:0007669"/>
    <property type="project" value="InterPro"/>
</dbReference>
<keyword evidence="4" id="KW-1185">Reference proteome</keyword>
<reference evidence="3 4" key="1">
    <citation type="journal article" date="2023" name="Elife">
        <title>Identification of key yeast species and microbe-microbe interactions impacting larval growth of Drosophila in the wild.</title>
        <authorList>
            <person name="Mure A."/>
            <person name="Sugiura Y."/>
            <person name="Maeda R."/>
            <person name="Honda K."/>
            <person name="Sakurai N."/>
            <person name="Takahashi Y."/>
            <person name="Watada M."/>
            <person name="Katoh T."/>
            <person name="Gotoh A."/>
            <person name="Gotoh Y."/>
            <person name="Taniguchi I."/>
            <person name="Nakamura K."/>
            <person name="Hayashi T."/>
            <person name="Katayama T."/>
            <person name="Uemura T."/>
            <person name="Hattori Y."/>
        </authorList>
    </citation>
    <scope>NUCLEOTIDE SEQUENCE [LARGE SCALE GENOMIC DNA]</scope>
    <source>
        <strain evidence="3 4">KH-74</strain>
    </source>
</reference>
<dbReference type="Pfam" id="PF04847">
    <property type="entry name" value="Calcipressin"/>
    <property type="match status" value="1"/>
</dbReference>
<comment type="caution">
    <text evidence="3">The sequence shown here is derived from an EMBL/GenBank/DDBJ whole genome shotgun (WGS) entry which is preliminary data.</text>
</comment>
<evidence type="ECO:0000313" key="3">
    <source>
        <dbReference type="EMBL" id="GMM59006.1"/>
    </source>
</evidence>
<sequence>MQRSDITEGNASSNRATNTIIVTSPGASPTDAESVQTLRQWLSQTVLEEFAVTDDCPLQMILLPAFRRILLISPSRAISQRVMQESTLPIVADFRFSYSLADTAGEAERQYLELPKGQRLFLVSPPTSPPPGFDYSRCEERPSTETISKAHLDTRPHLYSVLGADEGKGEQAITLLDSRQHKIVLNTCATLQGEREVGGPAETVVPTAMPPRSIFDDDEDLLSDVEE</sequence>
<dbReference type="AlphaFoldDB" id="A0AAV5S919"/>
<comment type="similarity">
    <text evidence="1">Belongs to the RCAN family.</text>
</comment>
<evidence type="ECO:0000313" key="4">
    <source>
        <dbReference type="Proteomes" id="UP001377567"/>
    </source>
</evidence>
<evidence type="ECO:0000256" key="2">
    <source>
        <dbReference type="SAM" id="MobiDB-lite"/>
    </source>
</evidence>
<accession>A0AAV5S919</accession>
<dbReference type="GO" id="GO:0005737">
    <property type="term" value="C:cytoplasm"/>
    <property type="evidence" value="ECO:0007669"/>
    <property type="project" value="TreeGrafter"/>
</dbReference>
<evidence type="ECO:0000256" key="1">
    <source>
        <dbReference type="ARBA" id="ARBA00008209"/>
    </source>
</evidence>
<protein>
    <submittedName>
        <fullName evidence="3">Rcn1 protein</fullName>
    </submittedName>
</protein>
<dbReference type="GO" id="GO:0008597">
    <property type="term" value="F:calcium-dependent protein serine/threonine phosphatase regulator activity"/>
    <property type="evidence" value="ECO:0007669"/>
    <property type="project" value="TreeGrafter"/>
</dbReference>
<organism evidence="3 4">
    <name type="scientific">Maudiozyma humilis</name>
    <name type="common">Sour dough yeast</name>
    <name type="synonym">Kazachstania humilis</name>
    <dbReference type="NCBI Taxonomy" id="51915"/>
    <lineage>
        <taxon>Eukaryota</taxon>
        <taxon>Fungi</taxon>
        <taxon>Dikarya</taxon>
        <taxon>Ascomycota</taxon>
        <taxon>Saccharomycotina</taxon>
        <taxon>Saccharomycetes</taxon>
        <taxon>Saccharomycetales</taxon>
        <taxon>Saccharomycetaceae</taxon>
        <taxon>Maudiozyma</taxon>
    </lineage>
</organism>
<dbReference type="InterPro" id="IPR006931">
    <property type="entry name" value="Calcipressin"/>
</dbReference>
<feature type="region of interest" description="Disordered" evidence="2">
    <location>
        <begin position="1"/>
        <end position="29"/>
    </location>
</feature>
<dbReference type="PANTHER" id="PTHR10300">
    <property type="entry name" value="CALCIPRESSIN"/>
    <property type="match status" value="1"/>
</dbReference>
<proteinExistence type="inferred from homology"/>
<gene>
    <name evidence="3" type="ORF">DAKH74_056230</name>
</gene>
<name>A0AAV5S919_MAUHU</name>
<dbReference type="Proteomes" id="UP001377567">
    <property type="component" value="Unassembled WGS sequence"/>
</dbReference>
<dbReference type="EMBL" id="BTGD01000025">
    <property type="protein sequence ID" value="GMM59006.1"/>
    <property type="molecule type" value="Genomic_DNA"/>
</dbReference>
<dbReference type="PANTHER" id="PTHR10300:SF14">
    <property type="entry name" value="PROTEIN SARAH"/>
    <property type="match status" value="1"/>
</dbReference>
<dbReference type="GO" id="GO:0005634">
    <property type="term" value="C:nucleus"/>
    <property type="evidence" value="ECO:0007669"/>
    <property type="project" value="TreeGrafter"/>
</dbReference>